<feature type="region of interest" description="Disordered" evidence="13">
    <location>
        <begin position="237"/>
        <end position="262"/>
    </location>
</feature>
<dbReference type="HOGENOM" id="CLU_039453_2_0_1"/>
<evidence type="ECO:0000256" key="8">
    <source>
        <dbReference type="ARBA" id="ARBA00012964"/>
    </source>
</evidence>
<dbReference type="GO" id="GO:0009159">
    <property type="term" value="P:deoxyribonucleoside monophosphate catabolic process"/>
    <property type="evidence" value="ECO:0007669"/>
    <property type="project" value="UniProtKB-ARBA"/>
</dbReference>
<proteinExistence type="inferred from homology"/>
<reference evidence="15 16" key="1">
    <citation type="submission" date="2015-01" db="EMBL/GenBank/DDBJ databases">
        <title>The Genome Sequence of Ochroconis gallopava CBS43764.</title>
        <authorList>
            <consortium name="The Broad Institute Genomics Platform"/>
            <person name="Cuomo C."/>
            <person name="de Hoog S."/>
            <person name="Gorbushina A."/>
            <person name="Stielow B."/>
            <person name="Teixiera M."/>
            <person name="Abouelleil A."/>
            <person name="Chapman S.B."/>
            <person name="Priest M."/>
            <person name="Young S.K."/>
            <person name="Wortman J."/>
            <person name="Nusbaum C."/>
            <person name="Birren B."/>
        </authorList>
    </citation>
    <scope>NUCLEOTIDE SEQUENCE [LARGE SCALE GENOMIC DNA]</scope>
    <source>
        <strain evidence="15 16">CBS 43764</strain>
    </source>
</reference>
<evidence type="ECO:0000256" key="10">
    <source>
        <dbReference type="ARBA" id="ARBA00022801"/>
    </source>
</evidence>
<evidence type="ECO:0000256" key="13">
    <source>
        <dbReference type="SAM" id="MobiDB-lite"/>
    </source>
</evidence>
<keyword evidence="12" id="KW-0170">Cobalt</keyword>
<comment type="cofactor">
    <cofactor evidence="3">
        <name>Co(2+)</name>
        <dbReference type="ChEBI" id="CHEBI:48828"/>
    </cofactor>
</comment>
<dbReference type="FunCoup" id="A0A0D2AHU0">
    <property type="interactions" value="485"/>
</dbReference>
<comment type="cofactor">
    <cofactor evidence="4">
        <name>Mg(2+)</name>
        <dbReference type="ChEBI" id="CHEBI:18420"/>
    </cofactor>
</comment>
<organism evidence="15 16">
    <name type="scientific">Verruconis gallopava</name>
    <dbReference type="NCBI Taxonomy" id="253628"/>
    <lineage>
        <taxon>Eukaryota</taxon>
        <taxon>Fungi</taxon>
        <taxon>Dikarya</taxon>
        <taxon>Ascomycota</taxon>
        <taxon>Pezizomycotina</taxon>
        <taxon>Dothideomycetes</taxon>
        <taxon>Pleosporomycetidae</taxon>
        <taxon>Venturiales</taxon>
        <taxon>Sympoventuriaceae</taxon>
        <taxon>Verruconis</taxon>
    </lineage>
</organism>
<dbReference type="AlphaFoldDB" id="A0A0D2AHU0"/>
<dbReference type="Pfam" id="PF13023">
    <property type="entry name" value="HD_3"/>
    <property type="match status" value="1"/>
</dbReference>
<feature type="compositionally biased region" description="Basic and acidic residues" evidence="13">
    <location>
        <begin position="245"/>
        <end position="262"/>
    </location>
</feature>
<dbReference type="STRING" id="253628.A0A0D2AHU0"/>
<dbReference type="InterPro" id="IPR039356">
    <property type="entry name" value="YfbR/HDDC2"/>
</dbReference>
<evidence type="ECO:0000256" key="12">
    <source>
        <dbReference type="ARBA" id="ARBA00023285"/>
    </source>
</evidence>
<dbReference type="Gene3D" id="1.10.3210.10">
    <property type="entry name" value="Hypothetical protein af1432"/>
    <property type="match status" value="1"/>
</dbReference>
<feature type="domain" description="HD" evidence="14">
    <location>
        <begin position="56"/>
        <end position="214"/>
    </location>
</feature>
<accession>A0A0D2AHU0</accession>
<feature type="compositionally biased region" description="Polar residues" evidence="13">
    <location>
        <begin position="16"/>
        <end position="27"/>
    </location>
</feature>
<evidence type="ECO:0000313" key="16">
    <source>
        <dbReference type="Proteomes" id="UP000053259"/>
    </source>
</evidence>
<gene>
    <name evidence="15" type="ORF">PV09_03298</name>
</gene>
<dbReference type="InterPro" id="IPR006674">
    <property type="entry name" value="HD_domain"/>
</dbReference>
<dbReference type="PANTHER" id="PTHR11845">
    <property type="entry name" value="5'-DEOXYNUCLEOTIDASE HDDC2"/>
    <property type="match status" value="1"/>
</dbReference>
<comment type="cofactor">
    <cofactor evidence="2">
        <name>Mn(2+)</name>
        <dbReference type="ChEBI" id="CHEBI:29035"/>
    </cofactor>
</comment>
<dbReference type="GO" id="GO:0046872">
    <property type="term" value="F:metal ion binding"/>
    <property type="evidence" value="ECO:0007669"/>
    <property type="project" value="UniProtKB-KW"/>
</dbReference>
<name>A0A0D2AHU0_9PEZI</name>
<dbReference type="GeneID" id="27311271"/>
<evidence type="ECO:0000256" key="3">
    <source>
        <dbReference type="ARBA" id="ARBA00001941"/>
    </source>
</evidence>
<dbReference type="OrthoDB" id="10254258at2759"/>
<comment type="catalytic activity">
    <reaction evidence="1">
        <text>a 2'-deoxyribonucleoside 5'-phosphate + H2O = a 2'-deoxyribonucleoside + phosphate</text>
        <dbReference type="Rhea" id="RHEA:36167"/>
        <dbReference type="ChEBI" id="CHEBI:15377"/>
        <dbReference type="ChEBI" id="CHEBI:18274"/>
        <dbReference type="ChEBI" id="CHEBI:43474"/>
        <dbReference type="ChEBI" id="CHEBI:65317"/>
        <dbReference type="EC" id="3.1.3.89"/>
    </reaction>
</comment>
<keyword evidence="11" id="KW-0460">Magnesium</keyword>
<keyword evidence="10" id="KW-0378">Hydrolase</keyword>
<dbReference type="Proteomes" id="UP000053259">
    <property type="component" value="Unassembled WGS sequence"/>
</dbReference>
<evidence type="ECO:0000256" key="5">
    <source>
        <dbReference type="ARBA" id="ARBA00004074"/>
    </source>
</evidence>
<dbReference type="VEuPathDB" id="FungiDB:PV09_03298"/>
<evidence type="ECO:0000256" key="7">
    <source>
        <dbReference type="ARBA" id="ARBA00011738"/>
    </source>
</evidence>
<comment type="subunit">
    <text evidence="7">Homodimer.</text>
</comment>
<dbReference type="EMBL" id="KN847536">
    <property type="protein sequence ID" value="KIW06135.1"/>
    <property type="molecule type" value="Genomic_DNA"/>
</dbReference>
<comment type="similarity">
    <text evidence="6">Belongs to the HDDC2 family.</text>
</comment>
<evidence type="ECO:0000256" key="6">
    <source>
        <dbReference type="ARBA" id="ARBA00009999"/>
    </source>
</evidence>
<evidence type="ECO:0000259" key="14">
    <source>
        <dbReference type="Pfam" id="PF13023"/>
    </source>
</evidence>
<comment type="function">
    <text evidence="5">Catalyzes the dephosphorylation of the nucleoside 5'-monophosphates deoxyadenosine monophosphate (dAMP), deoxycytidine monophosphate (dCMP), deoxyguanosine monophosphate (dGMP) and deoxythymidine monophosphate (dTMP).</text>
</comment>
<protein>
    <recommendedName>
        <fullName evidence="8">5'-deoxynucleotidase</fullName>
        <ecNumber evidence="8">3.1.3.89</ecNumber>
    </recommendedName>
</protein>
<evidence type="ECO:0000256" key="2">
    <source>
        <dbReference type="ARBA" id="ARBA00001936"/>
    </source>
</evidence>
<evidence type="ECO:0000256" key="11">
    <source>
        <dbReference type="ARBA" id="ARBA00022842"/>
    </source>
</evidence>
<dbReference type="GO" id="GO:0005737">
    <property type="term" value="C:cytoplasm"/>
    <property type="evidence" value="ECO:0007669"/>
    <property type="project" value="TreeGrafter"/>
</dbReference>
<evidence type="ECO:0000256" key="9">
    <source>
        <dbReference type="ARBA" id="ARBA00022723"/>
    </source>
</evidence>
<dbReference type="GO" id="GO:0002953">
    <property type="term" value="F:5'-deoxynucleotidase activity"/>
    <property type="evidence" value="ECO:0007669"/>
    <property type="project" value="UniProtKB-EC"/>
</dbReference>
<evidence type="ECO:0000313" key="15">
    <source>
        <dbReference type="EMBL" id="KIW06135.1"/>
    </source>
</evidence>
<sequence length="262" mass="30027">MTAQDAGETNAPPVASESSTPNGSPQAWQLDHELSKIPYLPSENTNTPVSFFHFISRLKTTKREGWRRFGIAHGESISDHMYRMAIMTLCAPPSLTSRLDMAKCTKMALIHDMAEALVGDITPRDGVSKSEKSRREAETMDYLCRRLLGKVNGGMNGEEIRKLWQEYEDGETDESMFVHDVDKIELMHQMIEYERDYGGKMNLSEFARVGTRIQLPEVKEWWKEILAEREAFWKSVGHQQTPQYDESKPDRGHEEYYGSDKA</sequence>
<dbReference type="PANTHER" id="PTHR11845:SF13">
    <property type="entry name" value="5'-DEOXYNUCLEOTIDASE HDDC2"/>
    <property type="match status" value="1"/>
</dbReference>
<keyword evidence="9" id="KW-0479">Metal-binding</keyword>
<dbReference type="EC" id="3.1.3.89" evidence="8"/>
<keyword evidence="16" id="KW-1185">Reference proteome</keyword>
<dbReference type="FunFam" id="1.10.3210.10:FF:000011">
    <property type="entry name" value="HD domain-containing protein 2"/>
    <property type="match status" value="1"/>
</dbReference>
<feature type="region of interest" description="Disordered" evidence="13">
    <location>
        <begin position="1"/>
        <end position="27"/>
    </location>
</feature>
<dbReference type="RefSeq" id="XP_016216004.1">
    <property type="nucleotide sequence ID" value="XM_016356481.1"/>
</dbReference>
<evidence type="ECO:0000256" key="1">
    <source>
        <dbReference type="ARBA" id="ARBA00001638"/>
    </source>
</evidence>
<dbReference type="SUPFAM" id="SSF109604">
    <property type="entry name" value="HD-domain/PDEase-like"/>
    <property type="match status" value="1"/>
</dbReference>
<evidence type="ECO:0000256" key="4">
    <source>
        <dbReference type="ARBA" id="ARBA00001946"/>
    </source>
</evidence>
<dbReference type="InParanoid" id="A0A0D2AHU0"/>